<dbReference type="InterPro" id="IPR038470">
    <property type="entry name" value="Cellsynth_D_sf"/>
</dbReference>
<dbReference type="Pfam" id="PF03500">
    <property type="entry name" value="Cellsynth_D"/>
    <property type="match status" value="1"/>
</dbReference>
<dbReference type="OrthoDB" id="6078279at2"/>
<name>A0A1S8CMX6_9GAMM</name>
<dbReference type="RefSeq" id="WP_076941138.1">
    <property type="nucleotide sequence ID" value="NZ_MOXD01000002.1"/>
</dbReference>
<dbReference type="STRING" id="2034155.BMI79_05425"/>
<protein>
    <recommendedName>
        <fullName evidence="3">Cellulose synthase</fullName>
    </recommendedName>
</protein>
<gene>
    <name evidence="1" type="ORF">BMI79_05425</name>
</gene>
<organism evidence="1 2">
    <name type="scientific">Serratia oryzae</name>
    <dbReference type="NCBI Taxonomy" id="2034155"/>
    <lineage>
        <taxon>Bacteria</taxon>
        <taxon>Pseudomonadati</taxon>
        <taxon>Pseudomonadota</taxon>
        <taxon>Gammaproteobacteria</taxon>
        <taxon>Enterobacterales</taxon>
        <taxon>Yersiniaceae</taxon>
        <taxon>Serratia</taxon>
    </lineage>
</organism>
<reference evidence="1 2" key="1">
    <citation type="submission" date="2016-11" db="EMBL/GenBank/DDBJ databases">
        <title>Rahnella oryzae sp. nov., isolated from rice root.</title>
        <authorList>
            <person name="Zhang X.-X."/>
            <person name="Zhang J."/>
        </authorList>
    </citation>
    <scope>NUCLEOTIDE SEQUENCE [LARGE SCALE GENOMIC DNA]</scope>
    <source>
        <strain evidence="1 2">J11-6</strain>
    </source>
</reference>
<sequence>MQDINNASYELDYYRRQQFKPGWQSLMEVVFSGILASADEADSRDFLRLMGSQLAEKTPLPEAETVGDLEDSINAVLSQFDWGWVQVDASEQGILLTHYAYPQAPDPDNESLWSISFATVLEGAYATWLLAQGGAPHVALRQSQQSQDHTLVFSYRNEQ</sequence>
<proteinExistence type="predicted"/>
<accession>A0A1S8CMX6</accession>
<comment type="caution">
    <text evidence="1">The sequence shown here is derived from an EMBL/GenBank/DDBJ whole genome shotgun (WGS) entry which is preliminary data.</text>
</comment>
<dbReference type="InterPro" id="IPR022798">
    <property type="entry name" value="BcsD_bac"/>
</dbReference>
<evidence type="ECO:0008006" key="3">
    <source>
        <dbReference type="Google" id="ProtNLM"/>
    </source>
</evidence>
<keyword evidence="2" id="KW-1185">Reference proteome</keyword>
<evidence type="ECO:0000313" key="2">
    <source>
        <dbReference type="Proteomes" id="UP000216021"/>
    </source>
</evidence>
<dbReference type="AlphaFoldDB" id="A0A1S8CMX6"/>
<dbReference type="Proteomes" id="UP000216021">
    <property type="component" value="Unassembled WGS sequence"/>
</dbReference>
<dbReference type="GO" id="GO:0030244">
    <property type="term" value="P:cellulose biosynthetic process"/>
    <property type="evidence" value="ECO:0007669"/>
    <property type="project" value="InterPro"/>
</dbReference>
<dbReference type="Gene3D" id="3.30.70.2590">
    <property type="match status" value="1"/>
</dbReference>
<dbReference type="EMBL" id="MOXD01000002">
    <property type="protein sequence ID" value="OMQ25741.1"/>
    <property type="molecule type" value="Genomic_DNA"/>
</dbReference>
<evidence type="ECO:0000313" key="1">
    <source>
        <dbReference type="EMBL" id="OMQ25741.1"/>
    </source>
</evidence>